<keyword evidence="2" id="KW-1185">Reference proteome</keyword>
<organism evidence="1 2">
    <name type="scientific">[Clostridium] fimetarium</name>
    <dbReference type="NCBI Taxonomy" id="99656"/>
    <lineage>
        <taxon>Bacteria</taxon>
        <taxon>Bacillati</taxon>
        <taxon>Bacillota</taxon>
        <taxon>Clostridia</taxon>
        <taxon>Lachnospirales</taxon>
        <taxon>Lachnospiraceae</taxon>
    </lineage>
</organism>
<evidence type="ECO:0000313" key="1">
    <source>
        <dbReference type="EMBL" id="SEW02350.1"/>
    </source>
</evidence>
<dbReference type="Proteomes" id="UP000199701">
    <property type="component" value="Unassembled WGS sequence"/>
</dbReference>
<dbReference type="Pfam" id="PF11007">
    <property type="entry name" value="CotJA"/>
    <property type="match status" value="1"/>
</dbReference>
<dbReference type="EMBL" id="FOJI01000003">
    <property type="protein sequence ID" value="SEW02350.1"/>
    <property type="molecule type" value="Genomic_DNA"/>
</dbReference>
<sequence length="52" mass="5989">MECYKQMDAMVMVPGMCYVPWQRWAGLYNLDVAILKGTLFEVLDKPFLGGCR</sequence>
<protein>
    <submittedName>
        <fullName evidence="1">Spore coat associated protein JA (CotJA)</fullName>
    </submittedName>
</protein>
<dbReference type="InterPro" id="IPR020256">
    <property type="entry name" value="Spore_coat_CotJA"/>
</dbReference>
<dbReference type="STRING" id="99656.SAMN05421659_103212"/>
<gene>
    <name evidence="1" type="ORF">SAMN05421659_103212</name>
</gene>
<name>A0A1I0NME2_9FIRM</name>
<proteinExistence type="predicted"/>
<evidence type="ECO:0000313" key="2">
    <source>
        <dbReference type="Proteomes" id="UP000199701"/>
    </source>
</evidence>
<dbReference type="AlphaFoldDB" id="A0A1I0NME2"/>
<accession>A0A1I0NME2</accession>
<reference evidence="1 2" key="1">
    <citation type="submission" date="2016-10" db="EMBL/GenBank/DDBJ databases">
        <authorList>
            <person name="de Groot N.N."/>
        </authorList>
    </citation>
    <scope>NUCLEOTIDE SEQUENCE [LARGE SCALE GENOMIC DNA]</scope>
    <source>
        <strain evidence="1 2">DSM 9179</strain>
    </source>
</reference>
<dbReference type="RefSeq" id="WP_242940968.1">
    <property type="nucleotide sequence ID" value="NZ_FOJI01000003.1"/>
</dbReference>